<evidence type="ECO:0000313" key="3">
    <source>
        <dbReference type="Proteomes" id="UP000002009"/>
    </source>
</evidence>
<accession>C1E8Y1</accession>
<proteinExistence type="predicted"/>
<dbReference type="Pfam" id="PF12298">
    <property type="entry name" value="Bot1p"/>
    <property type="match status" value="1"/>
</dbReference>
<dbReference type="FunCoup" id="C1E8Y1">
    <property type="interactions" value="415"/>
</dbReference>
<evidence type="ECO:0000256" key="1">
    <source>
        <dbReference type="SAM" id="MobiDB-lite"/>
    </source>
</evidence>
<gene>
    <name evidence="2" type="ORF">MICPUN_59532</name>
</gene>
<evidence type="ECO:0000313" key="2">
    <source>
        <dbReference type="EMBL" id="ACO64234.1"/>
    </source>
</evidence>
<dbReference type="InParanoid" id="C1E8Y1"/>
<dbReference type="AlphaFoldDB" id="C1E8Y1"/>
<feature type="compositionally biased region" description="Basic residues" evidence="1">
    <location>
        <begin position="294"/>
        <end position="303"/>
    </location>
</feature>
<name>C1E8Y1_MICCC</name>
<dbReference type="OrthoDB" id="547043at2759"/>
<dbReference type="KEGG" id="mis:MICPUN_59532"/>
<organism evidence="2 3">
    <name type="scientific">Micromonas commoda (strain RCC299 / NOUM17 / CCMP2709)</name>
    <name type="common">Picoplanktonic green alga</name>
    <dbReference type="NCBI Taxonomy" id="296587"/>
    <lineage>
        <taxon>Eukaryota</taxon>
        <taxon>Viridiplantae</taxon>
        <taxon>Chlorophyta</taxon>
        <taxon>Mamiellophyceae</taxon>
        <taxon>Mamiellales</taxon>
        <taxon>Mamiellaceae</taxon>
        <taxon>Micromonas</taxon>
    </lineage>
</organism>
<dbReference type="PANTHER" id="PTHR35476:SF3">
    <property type="entry name" value="SMALL RIBOSOMAL SUBUNIT PROTEIN MS75"/>
    <property type="match status" value="1"/>
</dbReference>
<keyword evidence="3" id="KW-1185">Reference proteome</keyword>
<dbReference type="Proteomes" id="UP000002009">
    <property type="component" value="Chromosome 6"/>
</dbReference>
<feature type="region of interest" description="Disordered" evidence="1">
    <location>
        <begin position="288"/>
        <end position="311"/>
    </location>
</feature>
<protein>
    <submittedName>
        <fullName evidence="2">Uncharacterized protein</fullName>
    </submittedName>
</protein>
<dbReference type="PANTHER" id="PTHR35476">
    <property type="entry name" value="MUCIN-LIKE PROTEIN"/>
    <property type="match status" value="1"/>
</dbReference>
<dbReference type="OMA" id="CANTEYV"/>
<feature type="region of interest" description="Disordered" evidence="1">
    <location>
        <begin position="35"/>
        <end position="87"/>
    </location>
</feature>
<dbReference type="eggNOG" id="ENOG502QPTE">
    <property type="taxonomic scope" value="Eukaryota"/>
</dbReference>
<dbReference type="EMBL" id="CP001327">
    <property type="protein sequence ID" value="ACO64234.1"/>
    <property type="molecule type" value="Genomic_DNA"/>
</dbReference>
<feature type="compositionally biased region" description="Basic and acidic residues" evidence="1">
    <location>
        <begin position="50"/>
        <end position="59"/>
    </location>
</feature>
<sequence length="372" mass="41347">MSALTRLFASAAARLGGAGRLRPCARPFDARWRRSFSATDGGDGEDDDADATKGAHPGEGEDQAEDASVEASHEGAGGAGDDDGDGATREEVAFRTEDVKGTAEDGEEIELVAVVPDDPNSYDEQEKKGWLYDLTEQGHTLRWNPNIRNAHLSDRAKTQMYVMHRKDPKTWDVPALAERYRIRQQRVMAILALKQIQHDTVKAGKSTYPHLEAAFEQIHGSEHVGSGERHVRVVPTLPNFAVVPAGTPEHELREILPKYLTDDERAANEEKELVRQFRANLEYNTGAAAPGLNRKGRHKHPTGRPKGGYGLLVTPLVNDNGKKAHARAKREGRSLKPPKPYVAYADGTKRDLNEDEEVMMRRRKVMPFRRLQ</sequence>
<dbReference type="RefSeq" id="XP_002502976.1">
    <property type="nucleotide sequence ID" value="XM_002502930.1"/>
</dbReference>
<dbReference type="GeneID" id="8244618"/>
<dbReference type="STRING" id="296587.C1E8Y1"/>
<dbReference type="InterPro" id="IPR052851">
    <property type="entry name" value="GCD1_mitochondrial"/>
</dbReference>
<reference evidence="2 3" key="1">
    <citation type="journal article" date="2009" name="Science">
        <title>Green evolution and dynamic adaptations revealed by genomes of the marine picoeukaryotes Micromonas.</title>
        <authorList>
            <person name="Worden A.Z."/>
            <person name="Lee J.H."/>
            <person name="Mock T."/>
            <person name="Rouze P."/>
            <person name="Simmons M.P."/>
            <person name="Aerts A.L."/>
            <person name="Allen A.E."/>
            <person name="Cuvelier M.L."/>
            <person name="Derelle E."/>
            <person name="Everett M.V."/>
            <person name="Foulon E."/>
            <person name="Grimwood J."/>
            <person name="Gundlach H."/>
            <person name="Henrissat B."/>
            <person name="Napoli C."/>
            <person name="McDonald S.M."/>
            <person name="Parker M.S."/>
            <person name="Rombauts S."/>
            <person name="Salamov A."/>
            <person name="Von Dassow P."/>
            <person name="Badger J.H."/>
            <person name="Coutinho P.M."/>
            <person name="Demir E."/>
            <person name="Dubchak I."/>
            <person name="Gentemann C."/>
            <person name="Eikrem W."/>
            <person name="Gready J.E."/>
            <person name="John U."/>
            <person name="Lanier W."/>
            <person name="Lindquist E.A."/>
            <person name="Lucas S."/>
            <person name="Mayer K.F."/>
            <person name="Moreau H."/>
            <person name="Not F."/>
            <person name="Otillar R."/>
            <person name="Panaud O."/>
            <person name="Pangilinan J."/>
            <person name="Paulsen I."/>
            <person name="Piegu B."/>
            <person name="Poliakov A."/>
            <person name="Robbens S."/>
            <person name="Schmutz J."/>
            <person name="Toulza E."/>
            <person name="Wyss T."/>
            <person name="Zelensky A."/>
            <person name="Zhou K."/>
            <person name="Armbrust E.V."/>
            <person name="Bhattacharya D."/>
            <person name="Goodenough U.W."/>
            <person name="Van de Peer Y."/>
            <person name="Grigoriev I.V."/>
        </authorList>
    </citation>
    <scope>NUCLEOTIDE SEQUENCE [LARGE SCALE GENOMIC DNA]</scope>
    <source>
        <strain evidence="3">RCC299 / NOUM17</strain>
    </source>
</reference>